<dbReference type="InterPro" id="IPR055251">
    <property type="entry name" value="SOS1_NGEF_PH"/>
</dbReference>
<dbReference type="GeneTree" id="ENSGT00940000157723"/>
<reference evidence="6" key="2">
    <citation type="submission" date="2025-09" db="UniProtKB">
        <authorList>
            <consortium name="Ensembl"/>
        </authorList>
    </citation>
    <scope>IDENTIFICATION</scope>
</reference>
<evidence type="ECO:0000256" key="2">
    <source>
        <dbReference type="ARBA" id="ARBA00022658"/>
    </source>
</evidence>
<dbReference type="Gene3D" id="1.20.900.10">
    <property type="entry name" value="Dbl homology (DH) domain"/>
    <property type="match status" value="1"/>
</dbReference>
<keyword evidence="2" id="KW-0344">Guanine-nucleotide releasing factor</keyword>
<evidence type="ECO:0000256" key="1">
    <source>
        <dbReference type="ARBA" id="ARBA00022553"/>
    </source>
</evidence>
<dbReference type="GO" id="GO:0005829">
    <property type="term" value="C:cytosol"/>
    <property type="evidence" value="ECO:0007669"/>
    <property type="project" value="UniProtKB-ARBA"/>
</dbReference>
<dbReference type="Pfam" id="PF00621">
    <property type="entry name" value="RhoGEF"/>
    <property type="match status" value="1"/>
</dbReference>
<evidence type="ECO:0000313" key="7">
    <source>
        <dbReference type="Proteomes" id="UP000694406"/>
    </source>
</evidence>
<dbReference type="Gene3D" id="2.30.29.30">
    <property type="entry name" value="Pleckstrin-homology domain (PH domain)/Phosphotyrosine-binding domain (PTB)"/>
    <property type="match status" value="1"/>
</dbReference>
<dbReference type="Proteomes" id="UP000694406">
    <property type="component" value="Unplaced"/>
</dbReference>
<dbReference type="SUPFAM" id="SSF48065">
    <property type="entry name" value="DBL homology domain (DH-domain)"/>
    <property type="match status" value="1"/>
</dbReference>
<dbReference type="SMART" id="SM00233">
    <property type="entry name" value="PH"/>
    <property type="match status" value="1"/>
</dbReference>
<dbReference type="PROSITE" id="PS50010">
    <property type="entry name" value="DH_2"/>
    <property type="match status" value="1"/>
</dbReference>
<dbReference type="InterPro" id="IPR043324">
    <property type="entry name" value="PH_PLEKHG1_G2_G3"/>
</dbReference>
<dbReference type="InterPro" id="IPR011993">
    <property type="entry name" value="PH-like_dom_sf"/>
</dbReference>
<dbReference type="PANTHER" id="PTHR45924">
    <property type="entry name" value="FI17866P1"/>
    <property type="match status" value="1"/>
</dbReference>
<dbReference type="GO" id="GO:0005085">
    <property type="term" value="F:guanyl-nucleotide exchange factor activity"/>
    <property type="evidence" value="ECO:0007669"/>
    <property type="project" value="UniProtKB-KW"/>
</dbReference>
<evidence type="ECO:0000313" key="6">
    <source>
        <dbReference type="Ensembl" id="ENSLLTP00000017531.1"/>
    </source>
</evidence>
<feature type="region of interest" description="Disordered" evidence="3">
    <location>
        <begin position="63"/>
        <end position="98"/>
    </location>
</feature>
<dbReference type="Ensembl" id="ENSLLTT00000018182.1">
    <property type="protein sequence ID" value="ENSLLTP00000017531.1"/>
    <property type="gene ID" value="ENSLLTG00000013269.1"/>
</dbReference>
<dbReference type="GO" id="GO:0005654">
    <property type="term" value="C:nucleoplasm"/>
    <property type="evidence" value="ECO:0007669"/>
    <property type="project" value="Ensembl"/>
</dbReference>
<dbReference type="SMART" id="SM00325">
    <property type="entry name" value="RhoGEF"/>
    <property type="match status" value="1"/>
</dbReference>
<feature type="compositionally biased region" description="Low complexity" evidence="3">
    <location>
        <begin position="9"/>
        <end position="28"/>
    </location>
</feature>
<dbReference type="SUPFAM" id="SSF50729">
    <property type="entry name" value="PH domain-like"/>
    <property type="match status" value="1"/>
</dbReference>
<dbReference type="PANTHER" id="PTHR45924:SF1">
    <property type="entry name" value="PLECKSTRIN HOMOLOGY DOMAIN-CONTAINING FAMILY G MEMBER 1"/>
    <property type="match status" value="1"/>
</dbReference>
<feature type="domain" description="DH" evidence="5">
    <location>
        <begin position="116"/>
        <end position="296"/>
    </location>
</feature>
<proteinExistence type="predicted"/>
<dbReference type="Pfam" id="PF22697">
    <property type="entry name" value="SOS1_NGEF_PH"/>
    <property type="match status" value="1"/>
</dbReference>
<reference evidence="6" key="1">
    <citation type="submission" date="2025-08" db="UniProtKB">
        <authorList>
            <consortium name="Ensembl"/>
        </authorList>
    </citation>
    <scope>IDENTIFICATION</scope>
</reference>
<name>A0A8C5SGW5_LATLA</name>
<dbReference type="InterPro" id="IPR035899">
    <property type="entry name" value="DBL_dom_sf"/>
</dbReference>
<dbReference type="FunFam" id="1.20.900.10:FF:000019">
    <property type="entry name" value="Pleckstrin homology domain-containing family G member 1"/>
    <property type="match status" value="1"/>
</dbReference>
<sequence length="1370" mass="156108">MELSDSDRPVSFSSTSSSASSRDSHCSCGSRTTLVSSSHLGLFNQDKEVGAIKLELHSTQQFSSKDLRKNNPIKEQLSDGNLGRKPNMPRKPETKENNKNCVMSLIVESTSPKLLYVDRVVQEILETERTYVQDLRSIVKDYLDCITDQSKLSLGTEERSALFGNIKDIYHFNSELLQDLENCENDPVAIAECFVSKSEDFHIYTQYCTNYPRSVAVLTECMRNKSLAKFFRERQEALQHSLPLGSYLLKPVQRILKYHLLLHEIENHLDKDTEGYDVVLDAIDTMQRVAWHINDMKRKHEHAIRLQEIQSLLTNWKGPDLASYGELVLEGTFRIQRAKNERTLFLFDKLLLITKKREETFTYKAHILCGNLMLVEVIPKESLSFSVFHYKNPKMQHTVQAKSQQDKRLWILHLKRLILENHPAKIPAKGIFFLIDHPGFHYSPEEMKASSNSKEGITPERIRRKSGNKCCLRYETPSQMNSKLSFSCNADSQLSEQFTPQNNSFVANILGRTAAVRNIWTDHQIRQALFPSRRPLQDNIDDDDDDYQMFMPSDSTSNLTSIACDERIPSNRPCSWHVGLVQQNDISNLNPHRIMRRASSAGESKTGARYRKNYHDQSASWNEIKNSRSDLDNLQECQESSEELTIDDINHVYDNISFEDLKLMGLVQREESIRAPQGSAKDSLYETYDQDYSFKQTQASQNRTCIPSRNEVVHRREGSPVRSYELRISEENIYDTIGLPEESMSNFKSDHLKCSKKRSFLGMETDFACCNQLRQFVSEESLQFSEDENPYHYVPLDRGCLSLAESSSNSDSHSHKSVADKLSEEVDEIWNDLENYIKKNEEKARDHVLAAFPVCEDEVDDQVSSRTTGPNKDIKYSLTMLPLPEKSALSKTLPNKVARLNEANIKFEEAASYKANSLIDLNRSSLSNDRGFADSLYESPNNIFCTVNTINSNGELDSVDKTKNRVFMMARQYSQKIKKANQFLKVKSAEQEQFLSRQQKSKHKDLAAILEEKKQGGPAIGARIAEYSQLYDQIVFRETSPKTQKITSQETNIRYSSPVSSSHLAAECLKAENWLLHSTYSNGELSDFSPWPEAPHLKTKSSLIEMAPPPNVRPVTCSVPSFQTPLCPHIPAQRWSAIINQPNKENLYHSHLYNSLGRTESSTKPQEYSKSQSSCSIVLNKSEELINDPPEMRKKHLHSNKKILTDHCQESVSVATPGHLISDGTKQTSENVSDVILQDSQKILRVKRNLPSNAHIATHNYFSNFKDSDNGEGDDDDYVEIKSEDEGSDIETFCNQTKDLYPKVHPHSTPSETHSGKLLDPSKLSDSFLTTCGDSDKLNDYLWSVPSSNQPNIVQSLREKFQCLSSSSFV</sequence>
<keyword evidence="7" id="KW-1185">Reference proteome</keyword>
<organism evidence="6 7">
    <name type="scientific">Laticauda laticaudata</name>
    <name type="common">Blue-ringed sea krait</name>
    <name type="synonym">Blue-lipped sea krait</name>
    <dbReference type="NCBI Taxonomy" id="8630"/>
    <lineage>
        <taxon>Eukaryota</taxon>
        <taxon>Metazoa</taxon>
        <taxon>Chordata</taxon>
        <taxon>Craniata</taxon>
        <taxon>Vertebrata</taxon>
        <taxon>Euteleostomi</taxon>
        <taxon>Lepidosauria</taxon>
        <taxon>Squamata</taxon>
        <taxon>Bifurcata</taxon>
        <taxon>Unidentata</taxon>
        <taxon>Episquamata</taxon>
        <taxon>Toxicofera</taxon>
        <taxon>Serpentes</taxon>
        <taxon>Colubroidea</taxon>
        <taxon>Elapidae</taxon>
        <taxon>Laticaudinae</taxon>
        <taxon>Laticauda</taxon>
    </lineage>
</organism>
<dbReference type="InterPro" id="IPR001849">
    <property type="entry name" value="PH_domain"/>
</dbReference>
<dbReference type="PROSITE" id="PS50003">
    <property type="entry name" value="PH_DOMAIN"/>
    <property type="match status" value="1"/>
</dbReference>
<protein>
    <submittedName>
        <fullName evidence="6">Pleckstrin homology and RhoGEF domain containing G1</fullName>
    </submittedName>
</protein>
<gene>
    <name evidence="6" type="primary">PLEKHG1</name>
</gene>
<dbReference type="CDD" id="cd00160">
    <property type="entry name" value="RhoGEF"/>
    <property type="match status" value="1"/>
</dbReference>
<dbReference type="FunFam" id="2.30.29.30:FF:000132">
    <property type="entry name" value="pleckstrin homology domain-containing family G member 2"/>
    <property type="match status" value="1"/>
</dbReference>
<accession>A0A8C5SGW5</accession>
<evidence type="ECO:0000259" key="5">
    <source>
        <dbReference type="PROSITE" id="PS50010"/>
    </source>
</evidence>
<dbReference type="GO" id="GO:0031267">
    <property type="term" value="F:small GTPase binding"/>
    <property type="evidence" value="ECO:0007669"/>
    <property type="project" value="TreeGrafter"/>
</dbReference>
<evidence type="ECO:0000259" key="4">
    <source>
        <dbReference type="PROSITE" id="PS50003"/>
    </source>
</evidence>
<feature type="region of interest" description="Disordered" evidence="3">
    <location>
        <begin position="1"/>
        <end position="28"/>
    </location>
</feature>
<evidence type="ECO:0000256" key="3">
    <source>
        <dbReference type="SAM" id="MobiDB-lite"/>
    </source>
</evidence>
<dbReference type="InterPro" id="IPR000219">
    <property type="entry name" value="DH_dom"/>
</dbReference>
<dbReference type="CDD" id="cd13243">
    <property type="entry name" value="PH_PLEKHG1_G2_G3"/>
    <property type="match status" value="1"/>
</dbReference>
<keyword evidence="1" id="KW-0597">Phosphoprotein</keyword>
<feature type="domain" description="PH" evidence="4">
    <location>
        <begin position="320"/>
        <end position="419"/>
    </location>
</feature>